<evidence type="ECO:0000256" key="2">
    <source>
        <dbReference type="ARBA" id="ARBA00005722"/>
    </source>
</evidence>
<evidence type="ECO:0000256" key="3">
    <source>
        <dbReference type="ARBA" id="ARBA00022729"/>
    </source>
</evidence>
<feature type="chain" id="PRO_5045719011" evidence="6">
    <location>
        <begin position="19"/>
        <end position="282"/>
    </location>
</feature>
<dbReference type="PANTHER" id="PTHR38776:SF1">
    <property type="entry name" value="MLTA-INTERACTING PROTEIN-RELATED"/>
    <property type="match status" value="1"/>
</dbReference>
<comment type="subcellular location">
    <subcellularLocation>
        <location evidence="1">Cell outer membrane</location>
    </subcellularLocation>
</comment>
<keyword evidence="8" id="KW-1185">Reference proteome</keyword>
<name>A0ABS7YHY1_9BURK</name>
<organism evidence="7 8">
    <name type="scientific">Massilia hydrophila</name>
    <dbReference type="NCBI Taxonomy" id="3044279"/>
    <lineage>
        <taxon>Bacteria</taxon>
        <taxon>Pseudomonadati</taxon>
        <taxon>Pseudomonadota</taxon>
        <taxon>Betaproteobacteria</taxon>
        <taxon>Burkholderiales</taxon>
        <taxon>Oxalobacteraceae</taxon>
        <taxon>Telluria group</taxon>
        <taxon>Massilia</taxon>
    </lineage>
</organism>
<dbReference type="Pfam" id="PF06629">
    <property type="entry name" value="MipA"/>
    <property type="match status" value="1"/>
</dbReference>
<evidence type="ECO:0000256" key="4">
    <source>
        <dbReference type="ARBA" id="ARBA00023136"/>
    </source>
</evidence>
<evidence type="ECO:0000256" key="1">
    <source>
        <dbReference type="ARBA" id="ARBA00004442"/>
    </source>
</evidence>
<comment type="similarity">
    <text evidence="2">Belongs to the MipA/OmpV family.</text>
</comment>
<reference evidence="7 8" key="1">
    <citation type="submission" date="2021-07" db="EMBL/GenBank/DDBJ databases">
        <title>Characterization of Violacein-producing bacteria and related species.</title>
        <authorList>
            <person name="Wilson H.S."/>
            <person name="De Leon M.E."/>
        </authorList>
    </citation>
    <scope>NUCLEOTIDE SEQUENCE [LARGE SCALE GENOMIC DNA]</scope>
    <source>
        <strain evidence="7 8">HSC-2F05</strain>
    </source>
</reference>
<feature type="signal peptide" evidence="6">
    <location>
        <begin position="1"/>
        <end position="18"/>
    </location>
</feature>
<evidence type="ECO:0000313" key="8">
    <source>
        <dbReference type="Proteomes" id="UP001198602"/>
    </source>
</evidence>
<keyword evidence="4" id="KW-0472">Membrane</keyword>
<accession>A0ABS7YHY1</accession>
<protein>
    <submittedName>
        <fullName evidence="7">MipA/OmpV family protein</fullName>
    </submittedName>
</protein>
<dbReference type="RefSeq" id="WP_225240287.1">
    <property type="nucleotide sequence ID" value="NZ_JAHYBX010000011.1"/>
</dbReference>
<proteinExistence type="inferred from homology"/>
<dbReference type="PANTHER" id="PTHR38776">
    <property type="entry name" value="MLTA-INTERACTING PROTEIN-RELATED"/>
    <property type="match status" value="1"/>
</dbReference>
<comment type="caution">
    <text evidence="7">The sequence shown here is derived from an EMBL/GenBank/DDBJ whole genome shotgun (WGS) entry which is preliminary data.</text>
</comment>
<evidence type="ECO:0000256" key="5">
    <source>
        <dbReference type="ARBA" id="ARBA00023237"/>
    </source>
</evidence>
<evidence type="ECO:0000313" key="7">
    <source>
        <dbReference type="EMBL" id="MCA1858124.1"/>
    </source>
</evidence>
<keyword evidence="3 6" id="KW-0732">Signal</keyword>
<sequence length="282" mass="29958">MKKLFALVLAVSGSAASAQTPTTNPMPDGSRDMYAGLGVVSGPRYEGADSSRTAALPVLQIQWSNGIFVSGMSAGMHLSASPLVEYGPLLALHPRRTESGTGGRLDGVEGSAKPFLPSSVRTYESDNPLAGMDEIRMRPEAGAFFNYYLAPEWRLTSSVLAGAGNDRNGVRAALGIQRLAMALARHHSVSVSAGLGLANRAYQQSYFGVSPAQALASGNRVYRPEGGLKDVYVGARWNWALSPSWMLTSSAHLSRLAGDARHSPLVERSTNLTVSTAIAYRF</sequence>
<dbReference type="Proteomes" id="UP001198602">
    <property type="component" value="Unassembled WGS sequence"/>
</dbReference>
<dbReference type="InterPro" id="IPR010583">
    <property type="entry name" value="MipA"/>
</dbReference>
<gene>
    <name evidence="7" type="ORF">LE190_19635</name>
</gene>
<dbReference type="EMBL" id="JAHYBX010000011">
    <property type="protein sequence ID" value="MCA1858124.1"/>
    <property type="molecule type" value="Genomic_DNA"/>
</dbReference>
<evidence type="ECO:0000256" key="6">
    <source>
        <dbReference type="SAM" id="SignalP"/>
    </source>
</evidence>
<keyword evidence="5" id="KW-0998">Cell outer membrane</keyword>